<evidence type="ECO:0000256" key="5">
    <source>
        <dbReference type="ARBA" id="ARBA00023136"/>
    </source>
</evidence>
<keyword evidence="9" id="KW-1185">Reference proteome</keyword>
<feature type="transmembrane region" description="Helical" evidence="7">
    <location>
        <begin position="264"/>
        <end position="285"/>
    </location>
</feature>
<evidence type="ECO:0000313" key="9">
    <source>
        <dbReference type="Proteomes" id="UP000657006"/>
    </source>
</evidence>
<feature type="transmembrane region" description="Helical" evidence="7">
    <location>
        <begin position="383"/>
        <end position="404"/>
    </location>
</feature>
<dbReference type="AlphaFoldDB" id="A0A926DSY1"/>
<feature type="compositionally biased region" description="Basic and acidic residues" evidence="6">
    <location>
        <begin position="463"/>
        <end position="474"/>
    </location>
</feature>
<dbReference type="Proteomes" id="UP000657006">
    <property type="component" value="Unassembled WGS sequence"/>
</dbReference>
<organism evidence="8 9">
    <name type="scientific">Bianquea renquensis</name>
    <dbReference type="NCBI Taxonomy" id="2763661"/>
    <lineage>
        <taxon>Bacteria</taxon>
        <taxon>Bacillati</taxon>
        <taxon>Bacillota</taxon>
        <taxon>Clostridia</taxon>
        <taxon>Eubacteriales</taxon>
        <taxon>Bianqueaceae</taxon>
        <taxon>Bianquea</taxon>
    </lineage>
</organism>
<evidence type="ECO:0000256" key="6">
    <source>
        <dbReference type="SAM" id="MobiDB-lite"/>
    </source>
</evidence>
<keyword evidence="4 7" id="KW-1133">Transmembrane helix</keyword>
<protein>
    <submittedName>
        <fullName evidence="8">FtsW/RodA/SpoVE family cell cycle protein</fullName>
    </submittedName>
</protein>
<dbReference type="PANTHER" id="PTHR30474:SF3">
    <property type="entry name" value="PEPTIDOGLYCAN GLYCOSYLTRANSFERASE RODA"/>
    <property type="match status" value="1"/>
</dbReference>
<keyword evidence="5 7" id="KW-0472">Membrane</keyword>
<feature type="transmembrane region" description="Helical" evidence="7">
    <location>
        <begin position="41"/>
        <end position="62"/>
    </location>
</feature>
<gene>
    <name evidence="8" type="ORF">H8730_10880</name>
</gene>
<feature type="transmembrane region" description="Helical" evidence="7">
    <location>
        <begin position="232"/>
        <end position="258"/>
    </location>
</feature>
<evidence type="ECO:0000256" key="4">
    <source>
        <dbReference type="ARBA" id="ARBA00022989"/>
    </source>
</evidence>
<evidence type="ECO:0000256" key="1">
    <source>
        <dbReference type="ARBA" id="ARBA00004141"/>
    </source>
</evidence>
<name>A0A926DSY1_9FIRM</name>
<dbReference type="GO" id="GO:0005886">
    <property type="term" value="C:plasma membrane"/>
    <property type="evidence" value="ECO:0007669"/>
    <property type="project" value="TreeGrafter"/>
</dbReference>
<proteinExistence type="predicted"/>
<dbReference type="GO" id="GO:0032153">
    <property type="term" value="C:cell division site"/>
    <property type="evidence" value="ECO:0007669"/>
    <property type="project" value="TreeGrafter"/>
</dbReference>
<dbReference type="InterPro" id="IPR001182">
    <property type="entry name" value="FtsW/RodA"/>
</dbReference>
<feature type="transmembrane region" description="Helical" evidence="7">
    <location>
        <begin position="12"/>
        <end position="29"/>
    </location>
</feature>
<feature type="transmembrane region" description="Helical" evidence="7">
    <location>
        <begin position="350"/>
        <end position="371"/>
    </location>
</feature>
<feature type="transmembrane region" description="Helical" evidence="7">
    <location>
        <begin position="74"/>
        <end position="94"/>
    </location>
</feature>
<dbReference type="RefSeq" id="WP_249289822.1">
    <property type="nucleotide sequence ID" value="NZ_JACRSQ010000015.1"/>
</dbReference>
<feature type="transmembrane region" description="Helical" evidence="7">
    <location>
        <begin position="106"/>
        <end position="125"/>
    </location>
</feature>
<accession>A0A926DSY1</accession>
<dbReference type="PANTHER" id="PTHR30474">
    <property type="entry name" value="CELL CYCLE PROTEIN"/>
    <property type="match status" value="1"/>
</dbReference>
<keyword evidence="3" id="KW-0133">Cell shape</keyword>
<dbReference type="GO" id="GO:0008360">
    <property type="term" value="P:regulation of cell shape"/>
    <property type="evidence" value="ECO:0007669"/>
    <property type="project" value="UniProtKB-KW"/>
</dbReference>
<evidence type="ECO:0000313" key="8">
    <source>
        <dbReference type="EMBL" id="MBC8544051.1"/>
    </source>
</evidence>
<dbReference type="GO" id="GO:0051301">
    <property type="term" value="P:cell division"/>
    <property type="evidence" value="ECO:0007669"/>
    <property type="project" value="InterPro"/>
</dbReference>
<comment type="subcellular location">
    <subcellularLocation>
        <location evidence="1">Membrane</location>
        <topology evidence="1">Multi-pass membrane protein</topology>
    </subcellularLocation>
</comment>
<feature type="region of interest" description="Disordered" evidence="6">
    <location>
        <begin position="446"/>
        <end position="485"/>
    </location>
</feature>
<feature type="transmembrane region" description="Helical" evidence="7">
    <location>
        <begin position="162"/>
        <end position="179"/>
    </location>
</feature>
<evidence type="ECO:0000256" key="3">
    <source>
        <dbReference type="ARBA" id="ARBA00022960"/>
    </source>
</evidence>
<evidence type="ECO:0000256" key="7">
    <source>
        <dbReference type="SAM" id="Phobius"/>
    </source>
</evidence>
<keyword evidence="2 7" id="KW-0812">Transmembrane</keyword>
<feature type="transmembrane region" description="Helical" evidence="7">
    <location>
        <begin position="191"/>
        <end position="211"/>
    </location>
</feature>
<sequence>MFNLCVSISRFIYIILMGIFILCGYYLYLRRPSERTSREICNYQTAAIILFNLLSFVILFFHELQANDWQFGEPIWNFLTKMAMAAGFMLGMHILSTTLHRGTSRLLWNCVFMLLSVSLVVLWRLKASTAIAQIYWMGICFLVVNVVLLIMRRDWVFRIHKWIFAAGCLGLIVLPFLFPNKQGGSLNWVQIRSFGFQPSEFVKIAFVFFLAKVYGRQYKFRSLVEATGMVGILALVLLVQNDLGTTLIFCVLFLLLIYDYTQKTFILVGGILGACLAALVAYKLFGHVRTRVSAWLNPWSDFEGGGYQIAHSLFAIVNGGWVGTGLFQGLPTYIPHVRTDMIFAAIVEEFGAVFGILLVMIYMLIFLFIMDTAKREKDLVRRGVAMGFGILYMLQSFVIIGGVIKLIPLTGVTLPFISYGGSSLLSSFLILGVLQSMIRIHYMERKEESSGGKGQQSSKQAVKAKEQKGARDDAIQDPYDFDGPY</sequence>
<evidence type="ECO:0000256" key="2">
    <source>
        <dbReference type="ARBA" id="ARBA00022692"/>
    </source>
</evidence>
<dbReference type="Pfam" id="PF01098">
    <property type="entry name" value="FTSW_RODA_SPOVE"/>
    <property type="match status" value="1"/>
</dbReference>
<feature type="transmembrane region" description="Helical" evidence="7">
    <location>
        <begin position="306"/>
        <end position="330"/>
    </location>
</feature>
<feature type="transmembrane region" description="Helical" evidence="7">
    <location>
        <begin position="416"/>
        <end position="438"/>
    </location>
</feature>
<comment type="caution">
    <text evidence="8">The sequence shown here is derived from an EMBL/GenBank/DDBJ whole genome shotgun (WGS) entry which is preliminary data.</text>
</comment>
<reference evidence="8" key="1">
    <citation type="submission" date="2020-08" db="EMBL/GenBank/DDBJ databases">
        <title>Genome public.</title>
        <authorList>
            <person name="Liu C."/>
            <person name="Sun Q."/>
        </authorList>
    </citation>
    <scope>NUCLEOTIDE SEQUENCE</scope>
    <source>
        <strain evidence="8">NSJ-32</strain>
    </source>
</reference>
<feature type="transmembrane region" description="Helical" evidence="7">
    <location>
        <begin position="131"/>
        <end position="150"/>
    </location>
</feature>
<dbReference type="GO" id="GO:0015648">
    <property type="term" value="F:lipid-linked peptidoglycan transporter activity"/>
    <property type="evidence" value="ECO:0007669"/>
    <property type="project" value="TreeGrafter"/>
</dbReference>
<dbReference type="EMBL" id="JACRSQ010000015">
    <property type="protein sequence ID" value="MBC8544051.1"/>
    <property type="molecule type" value="Genomic_DNA"/>
</dbReference>